<protein>
    <submittedName>
        <fullName evidence="2">DUF2911 domain-containing protein</fullName>
    </submittedName>
</protein>
<dbReference type="RefSeq" id="WP_149091316.1">
    <property type="nucleotide sequence ID" value="NZ_VKKY01000002.1"/>
</dbReference>
<dbReference type="Pfam" id="PF11138">
    <property type="entry name" value="DUF2911"/>
    <property type="match status" value="1"/>
</dbReference>
<evidence type="ECO:0000313" key="2">
    <source>
        <dbReference type="EMBL" id="KAA3438257.1"/>
    </source>
</evidence>
<sequence length="178" mass="19219">MNTPKNNFLVLTVLFLLAMTTSVFAQDAPKPKASPAQTATGKVGAANISIAYSSPSVKGRKVWGELVPYGKAWRAGANEATTFTTDKDIMVQGKALKAGKYSVFMVPTEGQWQIIFNSQTGQWGTNREGANFDPANNVLAVNVTPKKSAQMNESLKYAITGKGFSLMWENLEVPVAIK</sequence>
<comment type="caution">
    <text evidence="2">The sequence shown here is derived from an EMBL/GenBank/DDBJ whole genome shotgun (WGS) entry which is preliminary data.</text>
</comment>
<evidence type="ECO:0000256" key="1">
    <source>
        <dbReference type="SAM" id="SignalP"/>
    </source>
</evidence>
<reference evidence="2 3" key="1">
    <citation type="submission" date="2019-07" db="EMBL/GenBank/DDBJ databases">
        <title>Rufibacter sp. nov., isolated from lake sediment.</title>
        <authorList>
            <person name="Qu J.-H."/>
        </authorList>
    </citation>
    <scope>NUCLEOTIDE SEQUENCE [LARGE SCALE GENOMIC DNA]</scope>
    <source>
        <strain evidence="2 3">NBS58-1</strain>
    </source>
</reference>
<evidence type="ECO:0000313" key="3">
    <source>
        <dbReference type="Proteomes" id="UP000324133"/>
    </source>
</evidence>
<dbReference type="InterPro" id="IPR021314">
    <property type="entry name" value="DUF2911"/>
</dbReference>
<feature type="signal peptide" evidence="1">
    <location>
        <begin position="1"/>
        <end position="25"/>
    </location>
</feature>
<dbReference type="OrthoDB" id="195456at2"/>
<proteinExistence type="predicted"/>
<keyword evidence="1" id="KW-0732">Signal</keyword>
<keyword evidence="3" id="KW-1185">Reference proteome</keyword>
<gene>
    <name evidence="2" type="ORF">FOA19_13440</name>
</gene>
<name>A0A5B6TCS2_9BACT</name>
<dbReference type="Proteomes" id="UP000324133">
    <property type="component" value="Unassembled WGS sequence"/>
</dbReference>
<accession>A0A5B6TCS2</accession>
<organism evidence="2 3">
    <name type="scientific">Rufibacter hautae</name>
    <dbReference type="NCBI Taxonomy" id="2595005"/>
    <lineage>
        <taxon>Bacteria</taxon>
        <taxon>Pseudomonadati</taxon>
        <taxon>Bacteroidota</taxon>
        <taxon>Cytophagia</taxon>
        <taxon>Cytophagales</taxon>
        <taxon>Hymenobacteraceae</taxon>
        <taxon>Rufibacter</taxon>
    </lineage>
</organism>
<dbReference type="EMBL" id="VKKY01000002">
    <property type="protein sequence ID" value="KAA3438257.1"/>
    <property type="molecule type" value="Genomic_DNA"/>
</dbReference>
<dbReference type="AlphaFoldDB" id="A0A5B6TCS2"/>
<feature type="chain" id="PRO_5022706818" evidence="1">
    <location>
        <begin position="26"/>
        <end position="178"/>
    </location>
</feature>